<keyword evidence="4" id="KW-0449">Lipoprotein</keyword>
<dbReference type="InParanoid" id="A0A7M7RGG9"/>
<dbReference type="Proteomes" id="UP000007110">
    <property type="component" value="Unassembled WGS sequence"/>
</dbReference>
<dbReference type="CDD" id="cd00154">
    <property type="entry name" value="Rab"/>
    <property type="match status" value="1"/>
</dbReference>
<evidence type="ECO:0000256" key="5">
    <source>
        <dbReference type="ARBA" id="ARBA00023289"/>
    </source>
</evidence>
<comment type="similarity">
    <text evidence="1">Belongs to the small GTPase superfamily. Rab family.</text>
</comment>
<dbReference type="PROSITE" id="PS51421">
    <property type="entry name" value="RAS"/>
    <property type="match status" value="1"/>
</dbReference>
<dbReference type="GO" id="GO:0016192">
    <property type="term" value="P:vesicle-mediated transport"/>
    <property type="evidence" value="ECO:0000318"/>
    <property type="project" value="GO_Central"/>
</dbReference>
<dbReference type="PROSITE" id="PS51419">
    <property type="entry name" value="RAB"/>
    <property type="match status" value="1"/>
</dbReference>
<keyword evidence="3" id="KW-0342">GTP-binding</keyword>
<dbReference type="InterPro" id="IPR001806">
    <property type="entry name" value="Small_GTPase"/>
</dbReference>
<dbReference type="InterPro" id="IPR050305">
    <property type="entry name" value="Small_GTPase_Rab"/>
</dbReference>
<dbReference type="SMART" id="SM00175">
    <property type="entry name" value="RAB"/>
    <property type="match status" value="1"/>
</dbReference>
<dbReference type="PANTHER" id="PTHR47980">
    <property type="entry name" value="LD44762P"/>
    <property type="match status" value="1"/>
</dbReference>
<protein>
    <submittedName>
        <fullName evidence="6">Uncharacterized protein</fullName>
    </submittedName>
</protein>
<dbReference type="RefSeq" id="XP_790473.2">
    <property type="nucleotide sequence ID" value="XM_785380.4"/>
</dbReference>
<dbReference type="KEGG" id="spu:585558"/>
<evidence type="ECO:0000256" key="1">
    <source>
        <dbReference type="ARBA" id="ARBA00006270"/>
    </source>
</evidence>
<dbReference type="PRINTS" id="PR00449">
    <property type="entry name" value="RASTRNSFRMNG"/>
</dbReference>
<dbReference type="Gene3D" id="3.40.50.300">
    <property type="entry name" value="P-loop containing nucleotide triphosphate hydrolases"/>
    <property type="match status" value="1"/>
</dbReference>
<dbReference type="NCBIfam" id="TIGR00231">
    <property type="entry name" value="small_GTP"/>
    <property type="match status" value="1"/>
</dbReference>
<evidence type="ECO:0000313" key="7">
    <source>
        <dbReference type="Proteomes" id="UP000007110"/>
    </source>
</evidence>
<dbReference type="OrthoDB" id="10027888at2759"/>
<organism evidence="6 7">
    <name type="scientific">Strongylocentrotus purpuratus</name>
    <name type="common">Purple sea urchin</name>
    <dbReference type="NCBI Taxonomy" id="7668"/>
    <lineage>
        <taxon>Eukaryota</taxon>
        <taxon>Metazoa</taxon>
        <taxon>Echinodermata</taxon>
        <taxon>Eleutherozoa</taxon>
        <taxon>Echinozoa</taxon>
        <taxon>Echinoidea</taxon>
        <taxon>Euechinoidea</taxon>
        <taxon>Echinacea</taxon>
        <taxon>Camarodonta</taxon>
        <taxon>Echinidea</taxon>
        <taxon>Strongylocentrotidae</taxon>
        <taxon>Strongylocentrotus</taxon>
    </lineage>
</organism>
<dbReference type="GO" id="GO:0005802">
    <property type="term" value="C:trans-Golgi network"/>
    <property type="evidence" value="ECO:0000318"/>
    <property type="project" value="GO_Central"/>
</dbReference>
<dbReference type="GeneID" id="585558"/>
<sequence>MASFPTRERLGEADLFFKIILLGDAGTGKTSLMLKYTQSESLESSRYEHSLDTSSRIVRRDDKSIQLDIRDTAGMERYRSLTKSHYNGAKGALILFDLTDEKSFSNVAHWLEDLEQYTDRPDRVQVIMVGTRCHKKDQRTVPGDRITKLAEHHNATSIEISVEEDINITETFDVLVDRILSSHPELRGADQPIFLATSSDEHKELDFSCTQCCPIGFKPKDSGGGG</sequence>
<dbReference type="EnsemblMetazoa" id="XM_785380">
    <property type="protein sequence ID" value="XP_790473"/>
    <property type="gene ID" value="LOC585558"/>
</dbReference>
<dbReference type="Pfam" id="PF00071">
    <property type="entry name" value="Ras"/>
    <property type="match status" value="1"/>
</dbReference>
<dbReference type="SUPFAM" id="SSF52540">
    <property type="entry name" value="P-loop containing nucleoside triphosphate hydrolases"/>
    <property type="match status" value="1"/>
</dbReference>
<evidence type="ECO:0000256" key="2">
    <source>
        <dbReference type="ARBA" id="ARBA00022741"/>
    </source>
</evidence>
<proteinExistence type="inferred from homology"/>
<dbReference type="SMART" id="SM00174">
    <property type="entry name" value="RHO"/>
    <property type="match status" value="1"/>
</dbReference>
<dbReference type="GO" id="GO:0005525">
    <property type="term" value="F:GTP binding"/>
    <property type="evidence" value="ECO:0000318"/>
    <property type="project" value="GO_Central"/>
</dbReference>
<evidence type="ECO:0000256" key="4">
    <source>
        <dbReference type="ARBA" id="ARBA00023288"/>
    </source>
</evidence>
<dbReference type="InterPro" id="IPR005225">
    <property type="entry name" value="Small_GTP-bd"/>
</dbReference>
<dbReference type="InterPro" id="IPR027417">
    <property type="entry name" value="P-loop_NTPase"/>
</dbReference>
<evidence type="ECO:0000313" key="6">
    <source>
        <dbReference type="EnsemblMetazoa" id="XP_790473"/>
    </source>
</evidence>
<reference evidence="7" key="1">
    <citation type="submission" date="2015-02" db="EMBL/GenBank/DDBJ databases">
        <title>Genome sequencing for Strongylocentrotus purpuratus.</title>
        <authorList>
            <person name="Murali S."/>
            <person name="Liu Y."/>
            <person name="Vee V."/>
            <person name="English A."/>
            <person name="Wang M."/>
            <person name="Skinner E."/>
            <person name="Han Y."/>
            <person name="Muzny D.M."/>
            <person name="Worley K.C."/>
            <person name="Gibbs R.A."/>
        </authorList>
    </citation>
    <scope>NUCLEOTIDE SEQUENCE</scope>
</reference>
<dbReference type="OMA" id="WHEELYK"/>
<evidence type="ECO:0000256" key="3">
    <source>
        <dbReference type="ARBA" id="ARBA00023134"/>
    </source>
</evidence>
<dbReference type="FunFam" id="3.40.50.300:FF:004210">
    <property type="entry name" value="Small GTP-binding protein, putative"/>
    <property type="match status" value="1"/>
</dbReference>
<dbReference type="AlphaFoldDB" id="A0A7M7RGG9"/>
<dbReference type="SMART" id="SM00173">
    <property type="entry name" value="RAS"/>
    <property type="match status" value="1"/>
</dbReference>
<name>A0A7M7RGG9_STRPU</name>
<dbReference type="GO" id="GO:0003924">
    <property type="term" value="F:GTPase activity"/>
    <property type="evidence" value="ECO:0000318"/>
    <property type="project" value="GO_Central"/>
</dbReference>
<dbReference type="SMART" id="SM00176">
    <property type="entry name" value="RAN"/>
    <property type="match status" value="1"/>
</dbReference>
<keyword evidence="5" id="KW-0636">Prenylation</keyword>
<keyword evidence="2" id="KW-0547">Nucleotide-binding</keyword>
<reference evidence="6" key="2">
    <citation type="submission" date="2021-01" db="UniProtKB">
        <authorList>
            <consortium name="EnsemblMetazoa"/>
        </authorList>
    </citation>
    <scope>IDENTIFICATION</scope>
</reference>
<accession>A0A7M7RGG9</accession>
<dbReference type="GO" id="GO:0031985">
    <property type="term" value="C:Golgi cisterna"/>
    <property type="evidence" value="ECO:0000318"/>
    <property type="project" value="GO_Central"/>
</dbReference>
<keyword evidence="7" id="KW-1185">Reference proteome</keyword>